<evidence type="ECO:0000256" key="3">
    <source>
        <dbReference type="PROSITE-ProRule" id="PRU00104"/>
    </source>
</evidence>
<evidence type="ECO:0000256" key="1">
    <source>
        <dbReference type="ARBA" id="ARBA00022679"/>
    </source>
</evidence>
<dbReference type="AlphaFoldDB" id="A0A096LVB3"/>
<dbReference type="eggNOG" id="ENOG502SZI2">
    <property type="taxonomic scope" value="Eukaryota"/>
</dbReference>
<dbReference type="SUPFAM" id="SSF56204">
    <property type="entry name" value="Hect, E3 ligase catalytic domain"/>
    <property type="match status" value="1"/>
</dbReference>
<dbReference type="Proteomes" id="UP000028760">
    <property type="component" value="Unassembled WGS sequence"/>
</dbReference>
<organism evidence="5 6">
    <name type="scientific">Poecilia formosa</name>
    <name type="common">Amazon molly</name>
    <name type="synonym">Limia formosa</name>
    <dbReference type="NCBI Taxonomy" id="48698"/>
    <lineage>
        <taxon>Eukaryota</taxon>
        <taxon>Metazoa</taxon>
        <taxon>Chordata</taxon>
        <taxon>Craniata</taxon>
        <taxon>Vertebrata</taxon>
        <taxon>Euteleostomi</taxon>
        <taxon>Actinopterygii</taxon>
        <taxon>Neopterygii</taxon>
        <taxon>Teleostei</taxon>
        <taxon>Neoteleostei</taxon>
        <taxon>Acanthomorphata</taxon>
        <taxon>Ovalentaria</taxon>
        <taxon>Atherinomorphae</taxon>
        <taxon>Cyprinodontiformes</taxon>
        <taxon>Poeciliidae</taxon>
        <taxon>Poeciliinae</taxon>
        <taxon>Poecilia</taxon>
    </lineage>
</organism>
<feature type="active site" description="Glycyl thioester intermediate" evidence="3">
    <location>
        <position position="356"/>
    </location>
</feature>
<dbReference type="EMBL" id="AYCK01029885">
    <property type="status" value="NOT_ANNOTATED_CDS"/>
    <property type="molecule type" value="Genomic_DNA"/>
</dbReference>
<dbReference type="Gene3D" id="3.30.2410.10">
    <property type="entry name" value="Hect, E3 ligase catalytic domain"/>
    <property type="match status" value="1"/>
</dbReference>
<dbReference type="GeneTree" id="ENSGT00400000024202"/>
<keyword evidence="1" id="KW-0808">Transferase</keyword>
<feature type="domain" description="HECT" evidence="4">
    <location>
        <begin position="348"/>
        <end position="390"/>
    </location>
</feature>
<proteinExistence type="predicted"/>
<evidence type="ECO:0000313" key="5">
    <source>
        <dbReference type="Ensembl" id="ENSPFOP00000023104.1"/>
    </source>
</evidence>
<evidence type="ECO:0000256" key="2">
    <source>
        <dbReference type="ARBA" id="ARBA00022786"/>
    </source>
</evidence>
<evidence type="ECO:0000313" key="6">
    <source>
        <dbReference type="Proteomes" id="UP000028760"/>
    </source>
</evidence>
<dbReference type="GO" id="GO:0004842">
    <property type="term" value="F:ubiquitin-protein transferase activity"/>
    <property type="evidence" value="ECO:0007669"/>
    <property type="project" value="InterPro"/>
</dbReference>
<name>A0A096LVB3_POEFO</name>
<dbReference type="Ensembl" id="ENSPFOT00000030551.1">
    <property type="protein sequence ID" value="ENSPFOP00000023104.1"/>
    <property type="gene ID" value="ENSPFOG00000023865.1"/>
</dbReference>
<dbReference type="InterPro" id="IPR000569">
    <property type="entry name" value="HECT_dom"/>
</dbReference>
<dbReference type="PROSITE" id="PS50237">
    <property type="entry name" value="HECT"/>
    <property type="match status" value="1"/>
</dbReference>
<evidence type="ECO:0000259" key="4">
    <source>
        <dbReference type="PROSITE" id="PS50237"/>
    </source>
</evidence>
<sequence>WKAVRDPQKAVELFVRQLKLVGVNQRTLVLTLDAMDTDEERDMSLISFYKHKREKIQWAAPFHCRIQGDAAVGRGVTRHIISSAIAKLKQGFKMNFGNAAVTAMFEGETDHLVPTTSAVLVESELFVMAGRLIGHSLINGGPTLSGISLAVVHALTSGSKELATTYLSLEDCPDIDHRDIIGSLLKEEMTEEETSRLSSLCMEWYFPVPTKETNKLLLLQQLLTHAAITRLSAQIKHLKRGLKETGVWPLITSRLDVVPLLFPRESEVEITPQMVLQSIIWPQAKQSDDSDDSDDDLEAETTQVTGFFHQFLEEASSDNLRQLMRFWVGWEVPCQELKLEVIQSTGPNHMPTSSTCSERLRLPSHYSTYQALYADMMVCLKSVETGFGLV</sequence>
<keyword evidence="6" id="KW-1185">Reference proteome</keyword>
<dbReference type="InterPro" id="IPR035983">
    <property type="entry name" value="Hect_E3_ubiquitin_ligase"/>
</dbReference>
<reference evidence="6" key="1">
    <citation type="submission" date="2013-10" db="EMBL/GenBank/DDBJ databases">
        <authorList>
            <person name="Schartl M."/>
            <person name="Warren W."/>
        </authorList>
    </citation>
    <scope>NUCLEOTIDE SEQUENCE [LARGE SCALE GENOMIC DNA]</scope>
    <source>
        <strain evidence="6">female</strain>
    </source>
</reference>
<keyword evidence="2 3" id="KW-0833">Ubl conjugation pathway</keyword>
<accession>A0A096LVB3</accession>
<dbReference type="Pfam" id="PF00632">
    <property type="entry name" value="HECT"/>
    <property type="match status" value="1"/>
</dbReference>
<dbReference type="OMA" id="STTEWRM"/>
<reference evidence="5" key="3">
    <citation type="submission" date="2025-09" db="UniProtKB">
        <authorList>
            <consortium name="Ensembl"/>
        </authorList>
    </citation>
    <scope>IDENTIFICATION</scope>
</reference>
<protein>
    <recommendedName>
        <fullName evidence="4">HECT domain-containing protein</fullName>
    </recommendedName>
</protein>
<reference evidence="5" key="2">
    <citation type="submission" date="2025-08" db="UniProtKB">
        <authorList>
            <consortium name="Ensembl"/>
        </authorList>
    </citation>
    <scope>IDENTIFICATION</scope>
</reference>